<dbReference type="Proteomes" id="UP000277580">
    <property type="component" value="Unassembled WGS sequence"/>
</dbReference>
<dbReference type="EMBL" id="ML119122">
    <property type="protein sequence ID" value="RPB13638.1"/>
    <property type="molecule type" value="Genomic_DNA"/>
</dbReference>
<evidence type="ECO:0000313" key="3">
    <source>
        <dbReference type="EMBL" id="RPB13638.1"/>
    </source>
</evidence>
<dbReference type="AlphaFoldDB" id="A0A3N4KVY8"/>
<accession>A0A3N4KVY8</accession>
<feature type="region of interest" description="Disordered" evidence="1">
    <location>
        <begin position="145"/>
        <end position="171"/>
    </location>
</feature>
<reference evidence="3 4" key="1">
    <citation type="journal article" date="2018" name="Nat. Ecol. Evol.">
        <title>Pezizomycetes genomes reveal the molecular basis of ectomycorrhizal truffle lifestyle.</title>
        <authorList>
            <person name="Murat C."/>
            <person name="Payen T."/>
            <person name="Noel B."/>
            <person name="Kuo A."/>
            <person name="Morin E."/>
            <person name="Chen J."/>
            <person name="Kohler A."/>
            <person name="Krizsan K."/>
            <person name="Balestrini R."/>
            <person name="Da Silva C."/>
            <person name="Montanini B."/>
            <person name="Hainaut M."/>
            <person name="Levati E."/>
            <person name="Barry K.W."/>
            <person name="Belfiori B."/>
            <person name="Cichocki N."/>
            <person name="Clum A."/>
            <person name="Dockter R.B."/>
            <person name="Fauchery L."/>
            <person name="Guy J."/>
            <person name="Iotti M."/>
            <person name="Le Tacon F."/>
            <person name="Lindquist E.A."/>
            <person name="Lipzen A."/>
            <person name="Malagnac F."/>
            <person name="Mello A."/>
            <person name="Molinier V."/>
            <person name="Miyauchi S."/>
            <person name="Poulain J."/>
            <person name="Riccioni C."/>
            <person name="Rubini A."/>
            <person name="Sitrit Y."/>
            <person name="Splivallo R."/>
            <person name="Traeger S."/>
            <person name="Wang M."/>
            <person name="Zifcakova L."/>
            <person name="Wipf D."/>
            <person name="Zambonelli A."/>
            <person name="Paolocci F."/>
            <person name="Nowrousian M."/>
            <person name="Ottonello S."/>
            <person name="Baldrian P."/>
            <person name="Spatafora J.W."/>
            <person name="Henrissat B."/>
            <person name="Nagy L.G."/>
            <person name="Aury J.M."/>
            <person name="Wincker P."/>
            <person name="Grigoriev I.V."/>
            <person name="Bonfante P."/>
            <person name="Martin F.M."/>
        </authorList>
    </citation>
    <scope>NUCLEOTIDE SEQUENCE [LARGE SCALE GENOMIC DNA]</scope>
    <source>
        <strain evidence="3 4">CCBAS932</strain>
    </source>
</reference>
<protein>
    <recommendedName>
        <fullName evidence="2">Cupin type-1 domain-containing protein</fullName>
    </recommendedName>
</protein>
<evidence type="ECO:0000256" key="1">
    <source>
        <dbReference type="SAM" id="MobiDB-lite"/>
    </source>
</evidence>
<gene>
    <name evidence="3" type="ORF">P167DRAFT_534971</name>
</gene>
<dbReference type="InterPro" id="IPR014500">
    <property type="entry name" value="UCP019307_cupin"/>
</dbReference>
<name>A0A3N4KVY8_9PEZI</name>
<dbReference type="OrthoDB" id="2446447at2759"/>
<dbReference type="InterPro" id="IPR011051">
    <property type="entry name" value="RmlC_Cupin_sf"/>
</dbReference>
<dbReference type="InterPro" id="IPR014710">
    <property type="entry name" value="RmlC-like_jellyroll"/>
</dbReference>
<evidence type="ECO:0000313" key="4">
    <source>
        <dbReference type="Proteomes" id="UP000277580"/>
    </source>
</evidence>
<dbReference type="Pfam" id="PF00190">
    <property type="entry name" value="Cupin_1"/>
    <property type="match status" value="1"/>
</dbReference>
<keyword evidence="4" id="KW-1185">Reference proteome</keyword>
<dbReference type="InterPro" id="IPR006045">
    <property type="entry name" value="Cupin_1"/>
</dbReference>
<dbReference type="PANTHER" id="PTHR36448:SF3">
    <property type="entry name" value="CUPIN TYPE-2 DOMAIN-CONTAINING PROTEIN"/>
    <property type="match status" value="1"/>
</dbReference>
<organism evidence="3 4">
    <name type="scientific">Morchella conica CCBAS932</name>
    <dbReference type="NCBI Taxonomy" id="1392247"/>
    <lineage>
        <taxon>Eukaryota</taxon>
        <taxon>Fungi</taxon>
        <taxon>Dikarya</taxon>
        <taxon>Ascomycota</taxon>
        <taxon>Pezizomycotina</taxon>
        <taxon>Pezizomycetes</taxon>
        <taxon>Pezizales</taxon>
        <taxon>Morchellaceae</taxon>
        <taxon>Morchella</taxon>
    </lineage>
</organism>
<dbReference type="InParanoid" id="A0A3N4KVY8"/>
<proteinExistence type="predicted"/>
<dbReference type="InterPro" id="IPR047121">
    <property type="entry name" value="YjiB-like"/>
</dbReference>
<dbReference type="STRING" id="1392247.A0A3N4KVY8"/>
<dbReference type="SUPFAM" id="SSF51182">
    <property type="entry name" value="RmlC-like cupins"/>
    <property type="match status" value="1"/>
</dbReference>
<dbReference type="Gene3D" id="2.60.120.10">
    <property type="entry name" value="Jelly Rolls"/>
    <property type="match status" value="1"/>
</dbReference>
<dbReference type="PANTHER" id="PTHR36448">
    <property type="entry name" value="BLR7373 PROTEIN"/>
    <property type="match status" value="1"/>
</dbReference>
<evidence type="ECO:0000259" key="2">
    <source>
        <dbReference type="Pfam" id="PF00190"/>
    </source>
</evidence>
<feature type="domain" description="Cupin type-1" evidence="2">
    <location>
        <begin position="61"/>
        <end position="124"/>
    </location>
</feature>
<dbReference type="PIRSF" id="PIRSF019307">
    <property type="entry name" value="UCP019307"/>
    <property type="match status" value="1"/>
</dbReference>
<dbReference type="CDD" id="cd02219">
    <property type="entry name" value="cupin_YjlB-like"/>
    <property type="match status" value="1"/>
</dbReference>
<sequence length="171" mass="18793">MPFPKPHTINLSPTSLIPNSAFPLLLYRSAFPPETTTEAIEAHFRSNNWIPQWRYSMFHQSHYHSTTHEALGVFSGSARLRFGVSDKENASEGVEEDVKAGDVIIIPAGVAHRCISEKDGFTMVGAYPDGAKKWDMNYGGEHPGGDLVGKKVPEDDPVQGKDTSGLLGLWK</sequence>